<dbReference type="Proteomes" id="UP001153737">
    <property type="component" value="Chromosome 9"/>
</dbReference>
<feature type="compositionally biased region" description="Low complexity" evidence="5">
    <location>
        <begin position="281"/>
        <end position="291"/>
    </location>
</feature>
<dbReference type="InterPro" id="IPR001841">
    <property type="entry name" value="Znf_RING"/>
</dbReference>
<dbReference type="GO" id="GO:0008270">
    <property type="term" value="F:zinc ion binding"/>
    <property type="evidence" value="ECO:0007669"/>
    <property type="project" value="UniProtKB-KW"/>
</dbReference>
<dbReference type="InterPro" id="IPR013083">
    <property type="entry name" value="Znf_RING/FYVE/PHD"/>
</dbReference>
<evidence type="ECO:0000256" key="5">
    <source>
        <dbReference type="SAM" id="MobiDB-lite"/>
    </source>
</evidence>
<keyword evidence="3" id="KW-0862">Zinc</keyword>
<sequence>MDEIRKELTSLKCIVCQRYLSVPPIYYTPSGDYRCGRCSFVKENLSFRAELYEKMAQCVNFPCIYQDCEAETPWKDVPDHETICPKQMIHCPFACDAEVDVKGLVHHFNLVHESLKLTKRNLAKESVLKEGEKVKLFYIVSEGEPFVVMFLPGNGEFKFGSTGTKTSNANNAVPATTTLSFKDQLISNMERIGAQSASTANTAPSSVKNSLASVPINPSYVPGPTFGNNLFSGAGPVRNKTVQPTSAFGNKSSAATSIFGTNQPTTTPRFVNLTPPSPVFSNTSSTESTNSAQPTSSSCLNQAPSTPKQSGLSVFSLFPSKPYTSYTLTFTSDCWKVDIRDQRVEPFITKEHCRKCWFQTCKNELHKPYSIQVDLNEFVITKFKSGTLSRLFQTNNVTFNITVHNKPTVDEKEKGPYVELSRNVQRALECPICTNIMVPPIFVCATGHTICTICKSLLTECPTCKAAYTGTRSFALEELYENSRLMCSSSNENNVCDFTGDVDEISKHDKCHETQD</sequence>
<organism evidence="7 8">
    <name type="scientific">Phaedon cochleariae</name>
    <name type="common">Mustard beetle</name>
    <dbReference type="NCBI Taxonomy" id="80249"/>
    <lineage>
        <taxon>Eukaryota</taxon>
        <taxon>Metazoa</taxon>
        <taxon>Ecdysozoa</taxon>
        <taxon>Arthropoda</taxon>
        <taxon>Hexapoda</taxon>
        <taxon>Insecta</taxon>
        <taxon>Pterygota</taxon>
        <taxon>Neoptera</taxon>
        <taxon>Endopterygota</taxon>
        <taxon>Coleoptera</taxon>
        <taxon>Polyphaga</taxon>
        <taxon>Cucujiformia</taxon>
        <taxon>Chrysomeloidea</taxon>
        <taxon>Chrysomelidae</taxon>
        <taxon>Chrysomelinae</taxon>
        <taxon>Chrysomelini</taxon>
        <taxon>Phaedon</taxon>
    </lineage>
</organism>
<keyword evidence="8" id="KW-1185">Reference proteome</keyword>
<evidence type="ECO:0000256" key="1">
    <source>
        <dbReference type="ARBA" id="ARBA00022723"/>
    </source>
</evidence>
<protein>
    <recommendedName>
        <fullName evidence="6">RING-type domain-containing protein</fullName>
    </recommendedName>
</protein>
<keyword evidence="1" id="KW-0479">Metal-binding</keyword>
<evidence type="ECO:0000256" key="4">
    <source>
        <dbReference type="PROSITE-ProRule" id="PRU00175"/>
    </source>
</evidence>
<evidence type="ECO:0000313" key="7">
    <source>
        <dbReference type="EMBL" id="CAG9825195.1"/>
    </source>
</evidence>
<keyword evidence="2 4" id="KW-0863">Zinc-finger</keyword>
<accession>A0A9N9SKI6</accession>
<feature type="region of interest" description="Disordered" evidence="5">
    <location>
        <begin position="242"/>
        <end position="307"/>
    </location>
</feature>
<dbReference type="GO" id="GO:0043161">
    <property type="term" value="P:proteasome-mediated ubiquitin-dependent protein catabolic process"/>
    <property type="evidence" value="ECO:0007669"/>
    <property type="project" value="TreeGrafter"/>
</dbReference>
<feature type="compositionally biased region" description="Polar residues" evidence="5">
    <location>
        <begin position="292"/>
        <end position="307"/>
    </location>
</feature>
<dbReference type="InterPro" id="IPR004162">
    <property type="entry name" value="SINA-like_animal"/>
</dbReference>
<dbReference type="GO" id="GO:0031624">
    <property type="term" value="F:ubiquitin conjugating enzyme binding"/>
    <property type="evidence" value="ECO:0007669"/>
    <property type="project" value="TreeGrafter"/>
</dbReference>
<dbReference type="GO" id="GO:0061630">
    <property type="term" value="F:ubiquitin protein ligase activity"/>
    <property type="evidence" value="ECO:0007669"/>
    <property type="project" value="TreeGrafter"/>
</dbReference>
<evidence type="ECO:0000313" key="8">
    <source>
        <dbReference type="Proteomes" id="UP001153737"/>
    </source>
</evidence>
<evidence type="ECO:0000259" key="6">
    <source>
        <dbReference type="PROSITE" id="PS50089"/>
    </source>
</evidence>
<dbReference type="OrthoDB" id="6677380at2759"/>
<reference evidence="7" key="2">
    <citation type="submission" date="2022-10" db="EMBL/GenBank/DDBJ databases">
        <authorList>
            <consortium name="ENA_rothamsted_submissions"/>
            <consortium name="culmorum"/>
            <person name="King R."/>
        </authorList>
    </citation>
    <scope>NUCLEOTIDE SEQUENCE</scope>
</reference>
<dbReference type="InterPro" id="IPR049548">
    <property type="entry name" value="Sina-like_RING"/>
</dbReference>
<evidence type="ECO:0000256" key="3">
    <source>
        <dbReference type="ARBA" id="ARBA00022833"/>
    </source>
</evidence>
<dbReference type="PANTHER" id="PTHR45877:SF2">
    <property type="entry name" value="E3 UBIQUITIN-PROTEIN LIGASE SINA-RELATED"/>
    <property type="match status" value="1"/>
</dbReference>
<dbReference type="PROSITE" id="PS50089">
    <property type="entry name" value="ZF_RING_2"/>
    <property type="match status" value="1"/>
</dbReference>
<dbReference type="PANTHER" id="PTHR45877">
    <property type="entry name" value="E3 UBIQUITIN-PROTEIN LIGASE SIAH2"/>
    <property type="match status" value="1"/>
</dbReference>
<dbReference type="SUPFAM" id="SSF57850">
    <property type="entry name" value="RING/U-box"/>
    <property type="match status" value="1"/>
</dbReference>
<dbReference type="EMBL" id="OU896715">
    <property type="protein sequence ID" value="CAG9825195.1"/>
    <property type="molecule type" value="Genomic_DNA"/>
</dbReference>
<name>A0A9N9SKI6_PHACE</name>
<feature type="compositionally biased region" description="Polar residues" evidence="5">
    <location>
        <begin position="242"/>
        <end position="269"/>
    </location>
</feature>
<dbReference type="AlphaFoldDB" id="A0A9N9SKI6"/>
<gene>
    <name evidence="7" type="ORF">PHAECO_LOCUS12378</name>
</gene>
<reference evidence="7" key="1">
    <citation type="submission" date="2022-01" db="EMBL/GenBank/DDBJ databases">
        <authorList>
            <person name="King R."/>
        </authorList>
    </citation>
    <scope>NUCLEOTIDE SEQUENCE</scope>
</reference>
<dbReference type="Gene3D" id="3.30.40.10">
    <property type="entry name" value="Zinc/RING finger domain, C3HC4 (zinc finger)"/>
    <property type="match status" value="2"/>
</dbReference>
<dbReference type="GO" id="GO:0005737">
    <property type="term" value="C:cytoplasm"/>
    <property type="evidence" value="ECO:0007669"/>
    <property type="project" value="TreeGrafter"/>
</dbReference>
<evidence type="ECO:0000256" key="2">
    <source>
        <dbReference type="ARBA" id="ARBA00022771"/>
    </source>
</evidence>
<proteinExistence type="predicted"/>
<dbReference type="Pfam" id="PF21362">
    <property type="entry name" value="Sina_RING"/>
    <property type="match status" value="1"/>
</dbReference>
<feature type="domain" description="RING-type" evidence="6">
    <location>
        <begin position="430"/>
        <end position="465"/>
    </location>
</feature>
<dbReference type="SUPFAM" id="SSF49599">
    <property type="entry name" value="TRAF domain-like"/>
    <property type="match status" value="1"/>
</dbReference>